<dbReference type="PROSITE" id="PS50041">
    <property type="entry name" value="C_TYPE_LECTIN_2"/>
    <property type="match status" value="1"/>
</dbReference>
<accession>A0A8B9LRE9</accession>
<protein>
    <recommendedName>
        <fullName evidence="3">C-type lectin domain-containing protein</fullName>
    </recommendedName>
</protein>
<name>A0A8B9LRE9_ASTMX</name>
<dbReference type="InterPro" id="IPR016187">
    <property type="entry name" value="CTDL_fold"/>
</dbReference>
<keyword evidence="1" id="KW-1015">Disulfide bond</keyword>
<dbReference type="SUPFAM" id="SSF56436">
    <property type="entry name" value="C-type lectin-like"/>
    <property type="match status" value="2"/>
</dbReference>
<sequence>MLMCLTHFSLASTESGAGPCVTMTTKPTAGFWVNRNCDQSHPFICEIPRDGISPPTKEYTNKKSWAGAHEDCVARGADLVSIHNAEEEIFMAEYTKGKTQWIGLSRNALEGDYLWSDGSALSHTNWGPGEPNDHAGRENCVELVTTQNGSSYWNDIFCDAHQDWVCMISKYVFK</sequence>
<dbReference type="InterPro" id="IPR050111">
    <property type="entry name" value="C-type_lectin/snaclec_domain"/>
</dbReference>
<dbReference type="InterPro" id="IPR018378">
    <property type="entry name" value="C-type_lectin_CS"/>
</dbReference>
<organism evidence="4 5">
    <name type="scientific">Astyanax mexicanus</name>
    <name type="common">Blind cave fish</name>
    <name type="synonym">Astyanax fasciatus mexicanus</name>
    <dbReference type="NCBI Taxonomy" id="7994"/>
    <lineage>
        <taxon>Eukaryota</taxon>
        <taxon>Metazoa</taxon>
        <taxon>Chordata</taxon>
        <taxon>Craniata</taxon>
        <taxon>Vertebrata</taxon>
        <taxon>Euteleostomi</taxon>
        <taxon>Actinopterygii</taxon>
        <taxon>Neopterygii</taxon>
        <taxon>Teleostei</taxon>
        <taxon>Ostariophysi</taxon>
        <taxon>Characiformes</taxon>
        <taxon>Characoidei</taxon>
        <taxon>Acestrorhamphidae</taxon>
        <taxon>Acestrorhamphinae</taxon>
        <taxon>Astyanax</taxon>
    </lineage>
</organism>
<evidence type="ECO:0000259" key="3">
    <source>
        <dbReference type="PROSITE" id="PS50041"/>
    </source>
</evidence>
<dbReference type="Pfam" id="PF00059">
    <property type="entry name" value="Lectin_C"/>
    <property type="match status" value="1"/>
</dbReference>
<feature type="signal peptide" evidence="2">
    <location>
        <begin position="1"/>
        <end position="17"/>
    </location>
</feature>
<reference evidence="4" key="1">
    <citation type="submission" date="2025-08" db="UniProtKB">
        <authorList>
            <consortium name="Ensembl"/>
        </authorList>
    </citation>
    <scope>IDENTIFICATION</scope>
</reference>
<evidence type="ECO:0000256" key="1">
    <source>
        <dbReference type="ARBA" id="ARBA00023157"/>
    </source>
</evidence>
<dbReference type="AlphaFoldDB" id="A0A8B9LRE9"/>
<dbReference type="InterPro" id="IPR016186">
    <property type="entry name" value="C-type_lectin-like/link_sf"/>
</dbReference>
<dbReference type="Proteomes" id="UP000694621">
    <property type="component" value="Unplaced"/>
</dbReference>
<dbReference type="InterPro" id="IPR001304">
    <property type="entry name" value="C-type_lectin-like"/>
</dbReference>
<feature type="chain" id="PRO_5034878687" description="C-type lectin domain-containing protein" evidence="2">
    <location>
        <begin position="18"/>
        <end position="174"/>
    </location>
</feature>
<dbReference type="PROSITE" id="PS00615">
    <property type="entry name" value="C_TYPE_LECTIN_1"/>
    <property type="match status" value="1"/>
</dbReference>
<dbReference type="Gene3D" id="3.10.100.10">
    <property type="entry name" value="Mannose-Binding Protein A, subunit A"/>
    <property type="match status" value="2"/>
</dbReference>
<keyword evidence="2" id="KW-0732">Signal</keyword>
<dbReference type="PANTHER" id="PTHR22803">
    <property type="entry name" value="MANNOSE, PHOSPHOLIPASE, LECTIN RECEPTOR RELATED"/>
    <property type="match status" value="1"/>
</dbReference>
<evidence type="ECO:0000313" key="5">
    <source>
        <dbReference type="Proteomes" id="UP000694621"/>
    </source>
</evidence>
<evidence type="ECO:0000256" key="2">
    <source>
        <dbReference type="SAM" id="SignalP"/>
    </source>
</evidence>
<dbReference type="CDD" id="cd00037">
    <property type="entry name" value="CLECT"/>
    <property type="match status" value="2"/>
</dbReference>
<dbReference type="SMART" id="SM00034">
    <property type="entry name" value="CLECT"/>
    <property type="match status" value="1"/>
</dbReference>
<evidence type="ECO:0000313" key="4">
    <source>
        <dbReference type="Ensembl" id="ENSAMXP00005056371.1"/>
    </source>
</evidence>
<proteinExistence type="predicted"/>
<feature type="domain" description="C-type lectin" evidence="3">
    <location>
        <begin position="60"/>
        <end position="167"/>
    </location>
</feature>
<dbReference type="Ensembl" id="ENSAMXT00005060915.1">
    <property type="protein sequence ID" value="ENSAMXP00005056371.1"/>
    <property type="gene ID" value="ENSAMXG00005025023.1"/>
</dbReference>